<dbReference type="EMBL" id="JBGNUJ010000007">
    <property type="protein sequence ID" value="KAL3957216.1"/>
    <property type="molecule type" value="Genomic_DNA"/>
</dbReference>
<name>A0ACC4DLS5_PURLI</name>
<organism evidence="1 2">
    <name type="scientific">Purpureocillium lilacinum</name>
    <name type="common">Paecilomyces lilacinus</name>
    <dbReference type="NCBI Taxonomy" id="33203"/>
    <lineage>
        <taxon>Eukaryota</taxon>
        <taxon>Fungi</taxon>
        <taxon>Dikarya</taxon>
        <taxon>Ascomycota</taxon>
        <taxon>Pezizomycotina</taxon>
        <taxon>Sordariomycetes</taxon>
        <taxon>Hypocreomycetidae</taxon>
        <taxon>Hypocreales</taxon>
        <taxon>Ophiocordycipitaceae</taxon>
        <taxon>Purpureocillium</taxon>
    </lineage>
</organism>
<evidence type="ECO:0000313" key="1">
    <source>
        <dbReference type="EMBL" id="KAL3957216.1"/>
    </source>
</evidence>
<comment type="caution">
    <text evidence="1">The sequence shown here is derived from an EMBL/GenBank/DDBJ whole genome shotgun (WGS) entry which is preliminary data.</text>
</comment>
<reference evidence="1" key="1">
    <citation type="submission" date="2024-12" db="EMBL/GenBank/DDBJ databases">
        <title>Comparative genomics and development of molecular markers within Purpureocillium lilacinum and among Purpureocillium species.</title>
        <authorList>
            <person name="Yeh Z.-Y."/>
            <person name="Ni N.-T."/>
            <person name="Lo P.-H."/>
            <person name="Mushyakhwo K."/>
            <person name="Lin C.-F."/>
            <person name="Nai Y.-S."/>
        </authorList>
    </citation>
    <scope>NUCLEOTIDE SEQUENCE</scope>
    <source>
        <strain evidence="1">NCHU-NPUST-175</strain>
    </source>
</reference>
<sequence length="274" mass="28771">MAPLVSAVAGLAMLASAAMAQMTSEDMGPAAFMWPKDRVWSAAADNTAPCGSIAGAGNRTLFPMQNGRLSIVAQNESFDAIVSISYLSDPKSNGDFTTLIDAKAMRELDKGHTCVPIADPPSSVKAGANATLQIKYISEFDKPENETFYACADITYVALSDFKDTIPCFNVTQPPDGDKGSKSSPTASPTPSSGSPSGSGGGSSGLSGGAIAGIVVGVVAGVGLLGAAALFMYRRSQQQKRMMRQQNSSRAVKWDEQPRDSNSQRSVRMQNMQR</sequence>
<gene>
    <name evidence="1" type="ORF">ACCO45_007794</name>
</gene>
<protein>
    <submittedName>
        <fullName evidence="1">Uncharacterized protein</fullName>
    </submittedName>
</protein>
<proteinExistence type="predicted"/>
<evidence type="ECO:0000313" key="2">
    <source>
        <dbReference type="Proteomes" id="UP001638806"/>
    </source>
</evidence>
<keyword evidence="2" id="KW-1185">Reference proteome</keyword>
<dbReference type="Proteomes" id="UP001638806">
    <property type="component" value="Unassembled WGS sequence"/>
</dbReference>
<accession>A0ACC4DLS5</accession>